<proteinExistence type="predicted"/>
<keyword evidence="2" id="KW-1185">Reference proteome</keyword>
<accession>A0A6N9Q415</accession>
<evidence type="ECO:0000313" key="1">
    <source>
        <dbReference type="EMBL" id="NBI29556.1"/>
    </source>
</evidence>
<dbReference type="Proteomes" id="UP000448943">
    <property type="component" value="Unassembled WGS sequence"/>
</dbReference>
<dbReference type="OrthoDB" id="2382008at2"/>
<evidence type="ECO:0008006" key="3">
    <source>
        <dbReference type="Google" id="ProtNLM"/>
    </source>
</evidence>
<dbReference type="AlphaFoldDB" id="A0A6N9Q415"/>
<gene>
    <name evidence="1" type="ORF">ERL59_11360</name>
</gene>
<dbReference type="RefSeq" id="WP_160646366.1">
    <property type="nucleotide sequence ID" value="NZ_SIJB01000026.1"/>
</dbReference>
<dbReference type="EMBL" id="SIJB01000026">
    <property type="protein sequence ID" value="NBI29556.1"/>
    <property type="molecule type" value="Genomic_DNA"/>
</dbReference>
<protein>
    <recommendedName>
        <fullName evidence="3">DNA alkylation repair protein</fullName>
    </recommendedName>
</protein>
<sequence>MEEKPYFCPNCRANRIKFNLIASTSLQMLKNAYSGQIVEQEEPTLIEESEPMIQCRVCNYSGNEMRFIKQAEREPRFENATTSMD</sequence>
<comment type="caution">
    <text evidence="1">The sequence shown here is derived from an EMBL/GenBank/DDBJ whole genome shotgun (WGS) entry which is preliminary data.</text>
</comment>
<organism evidence="1 2">
    <name type="scientific">Chengkuizengella marina</name>
    <dbReference type="NCBI Taxonomy" id="2507566"/>
    <lineage>
        <taxon>Bacteria</taxon>
        <taxon>Bacillati</taxon>
        <taxon>Bacillota</taxon>
        <taxon>Bacilli</taxon>
        <taxon>Bacillales</taxon>
        <taxon>Paenibacillaceae</taxon>
        <taxon>Chengkuizengella</taxon>
    </lineage>
</organism>
<reference evidence="1 2" key="1">
    <citation type="submission" date="2019-01" db="EMBL/GenBank/DDBJ databases">
        <title>Chengkuizengella sp. nov., isolated from deep-sea sediment of East Pacific Ocean.</title>
        <authorList>
            <person name="Yang J."/>
            <person name="Lai Q."/>
            <person name="Shao Z."/>
        </authorList>
    </citation>
    <scope>NUCLEOTIDE SEQUENCE [LARGE SCALE GENOMIC DNA]</scope>
    <source>
        <strain evidence="1 2">YPA3-1-1</strain>
    </source>
</reference>
<name>A0A6N9Q415_9BACL</name>
<evidence type="ECO:0000313" key="2">
    <source>
        <dbReference type="Proteomes" id="UP000448943"/>
    </source>
</evidence>